<accession>A0AAD6Y6K5</accession>
<dbReference type="AlphaFoldDB" id="A0AAD6Y6K5"/>
<sequence>MKCLTSLVLSAALVASAFAQIVHISAPADGATVHAGDEITVEVDQPDSLSSSTPIAIVFGFQPCGTSQGSCTLPLEGMGTTILYNGPFKPAFHNDGKEPSQNFTFTIPATAPTGPAQLNLAHFQLMGAINFVLVDPQNITLNVV</sequence>
<feature type="chain" id="PRO_5042059874" evidence="1">
    <location>
        <begin position="20"/>
        <end position="144"/>
    </location>
</feature>
<protein>
    <submittedName>
        <fullName evidence="2">Uncharacterized protein</fullName>
    </submittedName>
</protein>
<comment type="caution">
    <text evidence="2">The sequence shown here is derived from an EMBL/GenBank/DDBJ whole genome shotgun (WGS) entry which is preliminary data.</text>
</comment>
<dbReference type="Proteomes" id="UP001219525">
    <property type="component" value="Unassembled WGS sequence"/>
</dbReference>
<dbReference type="Pfam" id="PF19271">
    <property type="entry name" value="Nis1"/>
    <property type="match status" value="1"/>
</dbReference>
<feature type="signal peptide" evidence="1">
    <location>
        <begin position="1"/>
        <end position="19"/>
    </location>
</feature>
<keyword evidence="3" id="KW-1185">Reference proteome</keyword>
<reference evidence="2" key="1">
    <citation type="submission" date="2023-03" db="EMBL/GenBank/DDBJ databases">
        <title>Massive genome expansion in bonnet fungi (Mycena s.s.) driven by repeated elements and novel gene families across ecological guilds.</title>
        <authorList>
            <consortium name="Lawrence Berkeley National Laboratory"/>
            <person name="Harder C.B."/>
            <person name="Miyauchi S."/>
            <person name="Viragh M."/>
            <person name="Kuo A."/>
            <person name="Thoen E."/>
            <person name="Andreopoulos B."/>
            <person name="Lu D."/>
            <person name="Skrede I."/>
            <person name="Drula E."/>
            <person name="Henrissat B."/>
            <person name="Morin E."/>
            <person name="Kohler A."/>
            <person name="Barry K."/>
            <person name="LaButti K."/>
            <person name="Morin E."/>
            <person name="Salamov A."/>
            <person name="Lipzen A."/>
            <person name="Mereny Z."/>
            <person name="Hegedus B."/>
            <person name="Baldrian P."/>
            <person name="Stursova M."/>
            <person name="Weitz H."/>
            <person name="Taylor A."/>
            <person name="Grigoriev I.V."/>
            <person name="Nagy L.G."/>
            <person name="Martin F."/>
            <person name="Kauserud H."/>
        </authorList>
    </citation>
    <scope>NUCLEOTIDE SEQUENCE</scope>
    <source>
        <strain evidence="2">9144</strain>
    </source>
</reference>
<evidence type="ECO:0000313" key="2">
    <source>
        <dbReference type="EMBL" id="KAJ7202019.1"/>
    </source>
</evidence>
<organism evidence="2 3">
    <name type="scientific">Mycena pura</name>
    <dbReference type="NCBI Taxonomy" id="153505"/>
    <lineage>
        <taxon>Eukaryota</taxon>
        <taxon>Fungi</taxon>
        <taxon>Dikarya</taxon>
        <taxon>Basidiomycota</taxon>
        <taxon>Agaricomycotina</taxon>
        <taxon>Agaricomycetes</taxon>
        <taxon>Agaricomycetidae</taxon>
        <taxon>Agaricales</taxon>
        <taxon>Marasmiineae</taxon>
        <taxon>Mycenaceae</taxon>
        <taxon>Mycena</taxon>
    </lineage>
</organism>
<name>A0AAD6Y6K5_9AGAR</name>
<evidence type="ECO:0000313" key="3">
    <source>
        <dbReference type="Proteomes" id="UP001219525"/>
    </source>
</evidence>
<dbReference type="EMBL" id="JARJCW010000056">
    <property type="protein sequence ID" value="KAJ7202019.1"/>
    <property type="molecule type" value="Genomic_DNA"/>
</dbReference>
<dbReference type="InterPro" id="IPR045469">
    <property type="entry name" value="Nis1"/>
</dbReference>
<proteinExistence type="predicted"/>
<keyword evidence="1" id="KW-0732">Signal</keyword>
<evidence type="ECO:0000256" key="1">
    <source>
        <dbReference type="SAM" id="SignalP"/>
    </source>
</evidence>
<gene>
    <name evidence="2" type="ORF">GGX14DRAFT_156330</name>
</gene>